<proteinExistence type="predicted"/>
<protein>
    <submittedName>
        <fullName evidence="1">Putative nucleotidyltransferase</fullName>
    </submittedName>
</protein>
<dbReference type="OrthoDB" id="9796845at2"/>
<sequence length="204" mass="22477">MSLEPGRDVIERPLDDELDISGWDLRKALNLMLAGNAVLGEWLRSPIVYRRDPLTDDLARLAAATLRRRPATWHYLNLAARQEARMNTADGIKLKALLYALRPALALRWMHRNDAAFPPMDMAALINGAAPPTEVIAATEALIALKHTRPEGGQIPSADPVLLDFIGAELAQARDWLARTAQMSDAPADQAAAEAFFRRVVRAV</sequence>
<reference evidence="1 2" key="1">
    <citation type="submission" date="2015-02" db="EMBL/GenBank/DDBJ databases">
        <title>Genome Sequence of Jannaschia aquimarina DSM28248, a member of the Roseobacter clade.</title>
        <authorList>
            <person name="Voget S."/>
            <person name="Daniel R."/>
        </authorList>
    </citation>
    <scope>NUCLEOTIDE SEQUENCE [LARGE SCALE GENOMIC DNA]</scope>
    <source>
        <strain evidence="1 2">GSW-M26</strain>
    </source>
</reference>
<dbReference type="PATRIC" id="fig|935700.4.peg.2634"/>
<keyword evidence="1" id="KW-0808">Transferase</keyword>
<evidence type="ECO:0000313" key="2">
    <source>
        <dbReference type="Proteomes" id="UP000032232"/>
    </source>
</evidence>
<dbReference type="InterPro" id="IPR018775">
    <property type="entry name" value="RlaP"/>
</dbReference>
<dbReference type="GO" id="GO:0016740">
    <property type="term" value="F:transferase activity"/>
    <property type="evidence" value="ECO:0007669"/>
    <property type="project" value="UniProtKB-KW"/>
</dbReference>
<dbReference type="STRING" id="935700.jaqu_25550"/>
<comment type="caution">
    <text evidence="1">The sequence shown here is derived from an EMBL/GenBank/DDBJ whole genome shotgun (WGS) entry which is preliminary data.</text>
</comment>
<dbReference type="Pfam" id="PF10127">
    <property type="entry name" value="RlaP"/>
    <property type="match status" value="1"/>
</dbReference>
<organism evidence="1 2">
    <name type="scientific">Jannaschia aquimarina</name>
    <dbReference type="NCBI Taxonomy" id="935700"/>
    <lineage>
        <taxon>Bacteria</taxon>
        <taxon>Pseudomonadati</taxon>
        <taxon>Pseudomonadota</taxon>
        <taxon>Alphaproteobacteria</taxon>
        <taxon>Rhodobacterales</taxon>
        <taxon>Roseobacteraceae</taxon>
        <taxon>Jannaschia</taxon>
    </lineage>
</organism>
<accession>A0A0D1D6U4</accession>
<evidence type="ECO:0000313" key="1">
    <source>
        <dbReference type="EMBL" id="KIT15678.1"/>
    </source>
</evidence>
<dbReference type="Proteomes" id="UP000032232">
    <property type="component" value="Unassembled WGS sequence"/>
</dbReference>
<keyword evidence="2" id="KW-1185">Reference proteome</keyword>
<name>A0A0D1D6U4_9RHOB</name>
<dbReference type="PANTHER" id="PTHR34817:SF2">
    <property type="entry name" value="NUCLEOTIDYLTRANSFERASE"/>
    <property type="match status" value="1"/>
</dbReference>
<gene>
    <name evidence="1" type="ORF">jaqu_25550</name>
</gene>
<dbReference type="EMBL" id="JYFE01000046">
    <property type="protein sequence ID" value="KIT15678.1"/>
    <property type="molecule type" value="Genomic_DNA"/>
</dbReference>
<dbReference type="PANTHER" id="PTHR34817">
    <property type="entry name" value="NUCLEOTIDYLTRANSFERASE"/>
    <property type="match status" value="1"/>
</dbReference>
<dbReference type="AlphaFoldDB" id="A0A0D1D6U4"/>